<feature type="non-terminal residue" evidence="1">
    <location>
        <position position="72"/>
    </location>
</feature>
<organism evidence="1 2">
    <name type="scientific">Perkinsus olseni</name>
    <name type="common">Perkinsus atlanticus</name>
    <dbReference type="NCBI Taxonomy" id="32597"/>
    <lineage>
        <taxon>Eukaryota</taxon>
        <taxon>Sar</taxon>
        <taxon>Alveolata</taxon>
        <taxon>Perkinsozoa</taxon>
        <taxon>Perkinsea</taxon>
        <taxon>Perkinsida</taxon>
        <taxon>Perkinsidae</taxon>
        <taxon>Perkinsus</taxon>
    </lineage>
</organism>
<evidence type="ECO:0000313" key="1">
    <source>
        <dbReference type="EMBL" id="KAF4731068.1"/>
    </source>
</evidence>
<name>A0A7J6SDW5_PEROL</name>
<comment type="caution">
    <text evidence="1">The sequence shown here is derived from an EMBL/GenBank/DDBJ whole genome shotgun (WGS) entry which is preliminary data.</text>
</comment>
<reference evidence="1 2" key="1">
    <citation type="submission" date="2020-04" db="EMBL/GenBank/DDBJ databases">
        <title>Perkinsus olseni comparative genomics.</title>
        <authorList>
            <person name="Bogema D.R."/>
        </authorList>
    </citation>
    <scope>NUCLEOTIDE SEQUENCE [LARGE SCALE GENOMIC DNA]</scope>
    <source>
        <strain evidence="1">ATCC PRA-205</strain>
    </source>
</reference>
<gene>
    <name evidence="1" type="ORF">FOZ62_009793</name>
</gene>
<dbReference type="AlphaFoldDB" id="A0A7J6SDW5"/>
<sequence>SYPCLSCMMIFANCPGAASTAVNGSQPRLLSRLSRSRTWSLATLESRPSSSFLVWAARTSEHRMIGQASATV</sequence>
<proteinExistence type="predicted"/>
<dbReference type="EMBL" id="JABANM010015443">
    <property type="protein sequence ID" value="KAF4731068.1"/>
    <property type="molecule type" value="Genomic_DNA"/>
</dbReference>
<dbReference type="Proteomes" id="UP000574390">
    <property type="component" value="Unassembled WGS sequence"/>
</dbReference>
<accession>A0A7J6SDW5</accession>
<feature type="non-terminal residue" evidence="1">
    <location>
        <position position="1"/>
    </location>
</feature>
<protein>
    <submittedName>
        <fullName evidence="1">Uncharacterized protein</fullName>
    </submittedName>
</protein>
<evidence type="ECO:0000313" key="2">
    <source>
        <dbReference type="Proteomes" id="UP000574390"/>
    </source>
</evidence>